<organism evidence="2 3">
    <name type="scientific">Legionella worsleiensis</name>
    <dbReference type="NCBI Taxonomy" id="45076"/>
    <lineage>
        <taxon>Bacteria</taxon>
        <taxon>Pseudomonadati</taxon>
        <taxon>Pseudomonadota</taxon>
        <taxon>Gammaproteobacteria</taxon>
        <taxon>Legionellales</taxon>
        <taxon>Legionellaceae</taxon>
        <taxon>Legionella</taxon>
    </lineage>
</organism>
<accession>A0A0W1AKT7</accession>
<dbReference type="Proteomes" id="UP000054662">
    <property type="component" value="Unassembled WGS sequence"/>
</dbReference>
<dbReference type="OrthoDB" id="5649393at2"/>
<dbReference type="RefSeq" id="WP_058491989.1">
    <property type="nucleotide sequence ID" value="NZ_CBCRUR010000002.1"/>
</dbReference>
<name>A0A0W1AKT7_9GAMM</name>
<dbReference type="EMBL" id="LNZC01000002">
    <property type="protein sequence ID" value="KTD81937.1"/>
    <property type="molecule type" value="Genomic_DNA"/>
</dbReference>
<dbReference type="AlphaFoldDB" id="A0A0W1AKT7"/>
<reference evidence="2 3" key="1">
    <citation type="submission" date="2015-11" db="EMBL/GenBank/DDBJ databases">
        <title>Genomic analysis of 38 Legionella species identifies large and diverse effector repertoires.</title>
        <authorList>
            <person name="Burstein D."/>
            <person name="Amaro F."/>
            <person name="Zusman T."/>
            <person name="Lifshitz Z."/>
            <person name="Cohen O."/>
            <person name="Gilbert J.A."/>
            <person name="Pupko T."/>
            <person name="Shuman H.A."/>
            <person name="Segal G."/>
        </authorList>
    </citation>
    <scope>NUCLEOTIDE SEQUENCE [LARGE SCALE GENOMIC DNA]</scope>
    <source>
        <strain evidence="2 3">ATCC 49508</strain>
    </source>
</reference>
<comment type="caution">
    <text evidence="2">The sequence shown here is derived from an EMBL/GenBank/DDBJ whole genome shotgun (WGS) entry which is preliminary data.</text>
</comment>
<evidence type="ECO:0000313" key="3">
    <source>
        <dbReference type="Proteomes" id="UP000054662"/>
    </source>
</evidence>
<protein>
    <submittedName>
        <fullName evidence="2">Uncharacterized protein</fullName>
    </submittedName>
</protein>
<keyword evidence="1" id="KW-0732">Signal</keyword>
<feature type="chain" id="PRO_5006919865" evidence="1">
    <location>
        <begin position="19"/>
        <end position="81"/>
    </location>
</feature>
<feature type="signal peptide" evidence="1">
    <location>
        <begin position="1"/>
        <end position="18"/>
    </location>
</feature>
<proteinExistence type="predicted"/>
<evidence type="ECO:0000256" key="1">
    <source>
        <dbReference type="SAM" id="SignalP"/>
    </source>
</evidence>
<dbReference type="STRING" id="45076.Lwor_0240"/>
<sequence>MKLLILLVVCFIPFQLQAACKCNCNPASQTLCASSYDIDNPCPGMCPAATPGNAPLHTACPPVMVYNPVSQTQELKVLCDE</sequence>
<gene>
    <name evidence="2" type="ORF">Lwor_0240</name>
</gene>
<dbReference type="PATRIC" id="fig|45076.6.peg.264"/>
<keyword evidence="3" id="KW-1185">Reference proteome</keyword>
<evidence type="ECO:0000313" key="2">
    <source>
        <dbReference type="EMBL" id="KTD81937.1"/>
    </source>
</evidence>